<dbReference type="EMBL" id="CP045143">
    <property type="protein sequence ID" value="QFR22362.1"/>
    <property type="molecule type" value="Genomic_DNA"/>
</dbReference>
<dbReference type="AlphaFoldDB" id="A0A5P8M1I2"/>
<accession>A0A5P8M1I2</accession>
<dbReference type="KEGG" id="lhb:D1010_02250"/>
<evidence type="ECO:0000259" key="2">
    <source>
        <dbReference type="Pfam" id="PF03217"/>
    </source>
</evidence>
<proteinExistence type="predicted"/>
<dbReference type="Pfam" id="PF03217">
    <property type="entry name" value="SlpA"/>
    <property type="match status" value="1"/>
</dbReference>
<reference evidence="3 4" key="1">
    <citation type="submission" date="2019-10" db="EMBL/GenBank/DDBJ databases">
        <title>The completed genome of Lactobacillus harbinensis M1.</title>
        <authorList>
            <person name="Zheng Y."/>
        </authorList>
    </citation>
    <scope>NUCLEOTIDE SEQUENCE [LARGE SCALE GENOMIC DNA]</scope>
    <source>
        <strain evidence="3 4">M1</strain>
    </source>
</reference>
<name>A0A5P8M1I2_9LACO</name>
<keyword evidence="1" id="KW-0732">Signal</keyword>
<feature type="domain" description="S-layer protein C-terminal" evidence="2">
    <location>
        <begin position="216"/>
        <end position="258"/>
    </location>
</feature>
<dbReference type="RefSeq" id="WP_152260153.1">
    <property type="nucleotide sequence ID" value="NZ_CP045143.1"/>
</dbReference>
<sequence length="269" mass="30064">MKIKFWRVYAVVIALFAAGATYAAAPRVSQPVQADSEGPSTISEESGTLRVVNIDNTGIALWHGYGTNRHYAGRILPYGSRWQYSGTVTVPAYNSSETWYNVGGDQWVEGLYVRTFPNNRDTTYRIVAQRGVVYVPSFPIMPLPVDKGTPQTSRSTWSGYLHFTAGSAWQYFHVAYSSDQYEPPKYDLGGGEWVQGLREYTGIFTVAVPAHPTWGAAVYDRDLKPIRLLPAGSQWRTYGNRYINGAEYYDLGGQQFVKRDAGLMQVANN</sequence>
<evidence type="ECO:0000256" key="1">
    <source>
        <dbReference type="SAM" id="SignalP"/>
    </source>
</evidence>
<dbReference type="InterPro" id="IPR024968">
    <property type="entry name" value="SlpA_C_lactobacillus"/>
</dbReference>
<evidence type="ECO:0000313" key="3">
    <source>
        <dbReference type="EMBL" id="QFR22362.1"/>
    </source>
</evidence>
<feature type="signal peptide" evidence="1">
    <location>
        <begin position="1"/>
        <end position="23"/>
    </location>
</feature>
<dbReference type="Proteomes" id="UP000326779">
    <property type="component" value="Chromosome"/>
</dbReference>
<gene>
    <name evidence="3" type="ORF">D1010_02250</name>
</gene>
<protein>
    <recommendedName>
        <fullName evidence="2">S-layer protein C-terminal domain-containing protein</fullName>
    </recommendedName>
</protein>
<feature type="chain" id="PRO_5038634639" description="S-layer protein C-terminal domain-containing protein" evidence="1">
    <location>
        <begin position="24"/>
        <end position="269"/>
    </location>
</feature>
<organism evidence="3 4">
    <name type="scientific">Schleiferilactobacillus harbinensis</name>
    <dbReference type="NCBI Taxonomy" id="304207"/>
    <lineage>
        <taxon>Bacteria</taxon>
        <taxon>Bacillati</taxon>
        <taxon>Bacillota</taxon>
        <taxon>Bacilli</taxon>
        <taxon>Lactobacillales</taxon>
        <taxon>Lactobacillaceae</taxon>
        <taxon>Schleiferilactobacillus</taxon>
    </lineage>
</organism>
<evidence type="ECO:0000313" key="4">
    <source>
        <dbReference type="Proteomes" id="UP000326779"/>
    </source>
</evidence>